<evidence type="ECO:0000313" key="3">
    <source>
        <dbReference type="Proteomes" id="UP000460272"/>
    </source>
</evidence>
<dbReference type="Pfam" id="PF00117">
    <property type="entry name" value="GATase"/>
    <property type="match status" value="1"/>
</dbReference>
<dbReference type="OrthoDB" id="5196541at2"/>
<keyword evidence="3" id="KW-1185">Reference proteome</keyword>
<dbReference type="Gene3D" id="3.40.50.880">
    <property type="match status" value="1"/>
</dbReference>
<gene>
    <name evidence="2" type="ORF">EAS64_21210</name>
</gene>
<organism evidence="2 3">
    <name type="scientific">Trebonia kvetii</name>
    <dbReference type="NCBI Taxonomy" id="2480626"/>
    <lineage>
        <taxon>Bacteria</taxon>
        <taxon>Bacillati</taxon>
        <taxon>Actinomycetota</taxon>
        <taxon>Actinomycetes</taxon>
        <taxon>Streptosporangiales</taxon>
        <taxon>Treboniaceae</taxon>
        <taxon>Trebonia</taxon>
    </lineage>
</organism>
<sequence length="265" mass="28165">MDRPAANAGIRVAECARYAGFVRVLFVMQDHTSPGGLVGDAFTTAGWDVSEMLVVPKERYHSPDVPVTFPSPAEYDAVTFFGAVWSVYDTATIPWISDQIGYARSLISLGVPTLGICFGGQMLAAAVGGTVAKAPIPEVGWVSVASDEPALIDAGPWLQWHNDRFTLPAEIPVIARTAVANQAFVYGRALGVQFHPEVTDAVLESWLDTGDSERLAEVGIDPGPMIEQAQTLADGAAARAHGLVRRFVLDVARRPAQPLPAVAGS</sequence>
<dbReference type="CDD" id="cd01741">
    <property type="entry name" value="GATase1_1"/>
    <property type="match status" value="1"/>
</dbReference>
<dbReference type="EMBL" id="RPFW01000004">
    <property type="protein sequence ID" value="TVZ02986.1"/>
    <property type="molecule type" value="Genomic_DNA"/>
</dbReference>
<dbReference type="Proteomes" id="UP000460272">
    <property type="component" value="Unassembled WGS sequence"/>
</dbReference>
<dbReference type="PANTHER" id="PTHR42695:SF5">
    <property type="entry name" value="GLUTAMINE AMIDOTRANSFERASE YLR126C-RELATED"/>
    <property type="match status" value="1"/>
</dbReference>
<dbReference type="PANTHER" id="PTHR42695">
    <property type="entry name" value="GLUTAMINE AMIDOTRANSFERASE YLR126C-RELATED"/>
    <property type="match status" value="1"/>
</dbReference>
<dbReference type="GO" id="GO:0005829">
    <property type="term" value="C:cytosol"/>
    <property type="evidence" value="ECO:0007669"/>
    <property type="project" value="TreeGrafter"/>
</dbReference>
<dbReference type="InterPro" id="IPR044992">
    <property type="entry name" value="ChyE-like"/>
</dbReference>
<protein>
    <recommendedName>
        <fullName evidence="1">Glutamine amidotransferase domain-containing protein</fullName>
    </recommendedName>
</protein>
<reference evidence="2 3" key="1">
    <citation type="submission" date="2018-11" db="EMBL/GenBank/DDBJ databases">
        <title>Trebonia kvetii gen.nov., sp.nov., a novel acidophilic actinobacterium, and proposal of the new actinobacterial family Treboniaceae fam. nov.</title>
        <authorList>
            <person name="Rapoport D."/>
            <person name="Sagova-Mareckova M."/>
            <person name="Sedlacek I."/>
            <person name="Provaznik J."/>
            <person name="Kralova S."/>
            <person name="Pavlinic D."/>
            <person name="Benes V."/>
            <person name="Kopecky J."/>
        </authorList>
    </citation>
    <scope>NUCLEOTIDE SEQUENCE [LARGE SCALE GENOMIC DNA]</scope>
    <source>
        <strain evidence="2 3">15Tr583</strain>
    </source>
</reference>
<dbReference type="InterPro" id="IPR017926">
    <property type="entry name" value="GATASE"/>
</dbReference>
<proteinExistence type="predicted"/>
<dbReference type="InterPro" id="IPR029062">
    <property type="entry name" value="Class_I_gatase-like"/>
</dbReference>
<dbReference type="SUPFAM" id="SSF52317">
    <property type="entry name" value="Class I glutamine amidotransferase-like"/>
    <property type="match status" value="1"/>
</dbReference>
<evidence type="ECO:0000313" key="2">
    <source>
        <dbReference type="EMBL" id="TVZ02986.1"/>
    </source>
</evidence>
<feature type="domain" description="Glutamine amidotransferase" evidence="1">
    <location>
        <begin position="74"/>
        <end position="199"/>
    </location>
</feature>
<accession>A0A6P2BXN5</accession>
<comment type="caution">
    <text evidence="2">The sequence shown here is derived from an EMBL/GenBank/DDBJ whole genome shotgun (WGS) entry which is preliminary data.</text>
</comment>
<dbReference type="PROSITE" id="PS51273">
    <property type="entry name" value="GATASE_TYPE_1"/>
    <property type="match status" value="1"/>
</dbReference>
<evidence type="ECO:0000259" key="1">
    <source>
        <dbReference type="Pfam" id="PF00117"/>
    </source>
</evidence>
<name>A0A6P2BXN5_9ACTN</name>
<dbReference type="AlphaFoldDB" id="A0A6P2BXN5"/>